<keyword evidence="2" id="KW-1185">Reference proteome</keyword>
<reference evidence="1" key="1">
    <citation type="submission" date="2020-08" db="EMBL/GenBank/DDBJ databases">
        <title>Multicomponent nature underlies the extraordinary mechanical properties of spider dragline silk.</title>
        <authorList>
            <person name="Kono N."/>
            <person name="Nakamura H."/>
            <person name="Mori M."/>
            <person name="Yoshida Y."/>
            <person name="Ohtoshi R."/>
            <person name="Malay A.D."/>
            <person name="Moran D.A.P."/>
            <person name="Tomita M."/>
            <person name="Numata K."/>
            <person name="Arakawa K."/>
        </authorList>
    </citation>
    <scope>NUCLEOTIDE SEQUENCE</scope>
</reference>
<proteinExistence type="predicted"/>
<dbReference type="OrthoDB" id="10560252at2759"/>
<comment type="caution">
    <text evidence="1">The sequence shown here is derived from an EMBL/GenBank/DDBJ whole genome shotgun (WGS) entry which is preliminary data.</text>
</comment>
<accession>A0A8X6WWX1</accession>
<gene>
    <name evidence="1" type="ORF">TNIN_375831</name>
</gene>
<evidence type="ECO:0000313" key="1">
    <source>
        <dbReference type="EMBL" id="GFY42803.1"/>
    </source>
</evidence>
<dbReference type="EMBL" id="BMAV01003327">
    <property type="protein sequence ID" value="GFY42803.1"/>
    <property type="molecule type" value="Genomic_DNA"/>
</dbReference>
<name>A0A8X6WWX1_9ARAC</name>
<evidence type="ECO:0000313" key="2">
    <source>
        <dbReference type="Proteomes" id="UP000886998"/>
    </source>
</evidence>
<dbReference type="AlphaFoldDB" id="A0A8X6WWX1"/>
<dbReference type="Proteomes" id="UP000886998">
    <property type="component" value="Unassembled WGS sequence"/>
</dbReference>
<organism evidence="1 2">
    <name type="scientific">Trichonephila inaurata madagascariensis</name>
    <dbReference type="NCBI Taxonomy" id="2747483"/>
    <lineage>
        <taxon>Eukaryota</taxon>
        <taxon>Metazoa</taxon>
        <taxon>Ecdysozoa</taxon>
        <taxon>Arthropoda</taxon>
        <taxon>Chelicerata</taxon>
        <taxon>Arachnida</taxon>
        <taxon>Araneae</taxon>
        <taxon>Araneomorphae</taxon>
        <taxon>Entelegynae</taxon>
        <taxon>Araneoidea</taxon>
        <taxon>Nephilidae</taxon>
        <taxon>Trichonephila</taxon>
        <taxon>Trichonephila inaurata</taxon>
    </lineage>
</organism>
<protein>
    <submittedName>
        <fullName evidence="1">Uncharacterized protein</fullName>
    </submittedName>
</protein>
<sequence length="78" mass="9165">MSQVVLPQNQMNQVVLPQNQMRQAIHPLNQLVNIFKNITFEHLNDLCKMNYKEVYTCTFENKLFTAPDNLSISLHIFN</sequence>